<organism evidence="2 3">
    <name type="scientific">Bonamia ostreae</name>
    <dbReference type="NCBI Taxonomy" id="126728"/>
    <lineage>
        <taxon>Eukaryota</taxon>
        <taxon>Sar</taxon>
        <taxon>Rhizaria</taxon>
        <taxon>Endomyxa</taxon>
        <taxon>Ascetosporea</taxon>
        <taxon>Haplosporida</taxon>
        <taxon>Bonamia</taxon>
    </lineage>
</organism>
<gene>
    <name evidence="2" type="ORF">MHBO_002491</name>
</gene>
<comment type="caution">
    <text evidence="2">The sequence shown here is derived from an EMBL/GenBank/DDBJ whole genome shotgun (WGS) entry which is preliminary data.</text>
</comment>
<evidence type="ECO:0000313" key="3">
    <source>
        <dbReference type="Proteomes" id="UP001439008"/>
    </source>
</evidence>
<protein>
    <submittedName>
        <fullName evidence="2">Uncharacterized protein</fullName>
    </submittedName>
</protein>
<proteinExistence type="predicted"/>
<evidence type="ECO:0000256" key="1">
    <source>
        <dbReference type="SAM" id="SignalP"/>
    </source>
</evidence>
<dbReference type="EMBL" id="JBDODL010000921">
    <property type="protein sequence ID" value="MES1920871.1"/>
    <property type="molecule type" value="Genomic_DNA"/>
</dbReference>
<accession>A0ABV2AMJ5</accession>
<dbReference type="Proteomes" id="UP001439008">
    <property type="component" value="Unassembled WGS sequence"/>
</dbReference>
<feature type="signal peptide" evidence="1">
    <location>
        <begin position="1"/>
        <end position="18"/>
    </location>
</feature>
<keyword evidence="1" id="KW-0732">Signal</keyword>
<name>A0ABV2AMJ5_9EUKA</name>
<feature type="chain" id="PRO_5046239194" evidence="1">
    <location>
        <begin position="19"/>
        <end position="341"/>
    </location>
</feature>
<keyword evidence="3" id="KW-1185">Reference proteome</keyword>
<evidence type="ECO:0000313" key="2">
    <source>
        <dbReference type="EMBL" id="MES1920871.1"/>
    </source>
</evidence>
<sequence>MPPFLKLLLLLFLRPKNGECTFENTETQFNVYNVSNFYEKITDESFSIKNGLSIFVNCAKNILYEQIISIGYVILYCDETSLVSQWDYDKTNANYHCDNILPGTKMVMCAISDSSQIYYPHIQSAHKYLPNGLKTSATCKGQEWYTFNVQCMEGENVYTDKNSNLLKYDQICTDLVNCCDPLLVPLPLVPSTYEKTPSSKSLEITCFYDQKKYVLDCENKQFEYGDNQTAVTQDFAYSICGDPELQCDTANVAAPIKVKDGDQKLNNGTKTKAYCSNGASDTEFNLLCENTFWYIEDEESNKVTYINVTDESAKSYCNGAINDKKIAFLVLVLNFVLFLSI</sequence>
<reference evidence="2 3" key="1">
    <citation type="journal article" date="2024" name="BMC Biol.">
        <title>Comparative genomics of Ascetosporea gives new insight into the evolutionary basis for animal parasitism in Rhizaria.</title>
        <authorList>
            <person name="Hiltunen Thoren M."/>
            <person name="Onut-Brannstrom I."/>
            <person name="Alfjorden A."/>
            <person name="Peckova H."/>
            <person name="Swords F."/>
            <person name="Hooper C."/>
            <person name="Holzer A.S."/>
            <person name="Bass D."/>
            <person name="Burki F."/>
        </authorList>
    </citation>
    <scope>NUCLEOTIDE SEQUENCE [LARGE SCALE GENOMIC DNA]</scope>
    <source>
        <strain evidence="2">20-A016</strain>
    </source>
</reference>